<protein>
    <submittedName>
        <fullName evidence="2">Fibrobacter succinogenes major paralogous domain-containing protein</fullName>
    </submittedName>
</protein>
<proteinExistence type="predicted"/>
<dbReference type="EMBL" id="JANSUY010000029">
    <property type="protein sequence ID" value="MCR9017424.1"/>
    <property type="molecule type" value="Genomic_DNA"/>
</dbReference>
<dbReference type="InterPro" id="IPR011871">
    <property type="entry name" value="Fib_succ_major"/>
</dbReference>
<accession>A0A9X2P6U8</accession>
<keyword evidence="3" id="KW-1185">Reference proteome</keyword>
<dbReference type="Gene3D" id="2.60.40.740">
    <property type="match status" value="1"/>
</dbReference>
<reference evidence="2" key="1">
    <citation type="submission" date="2022-08" db="EMBL/GenBank/DDBJ databases">
        <authorList>
            <person name="Zhang D."/>
        </authorList>
    </citation>
    <scope>NUCLEOTIDE SEQUENCE</scope>
    <source>
        <strain evidence="2">XJ19-11</strain>
    </source>
</reference>
<dbReference type="PROSITE" id="PS51257">
    <property type="entry name" value="PROKAR_LIPOPROTEIN"/>
    <property type="match status" value="1"/>
</dbReference>
<feature type="domain" description="Fibrobacter succinogenes major paralogous" evidence="1">
    <location>
        <begin position="515"/>
        <end position="694"/>
    </location>
</feature>
<gene>
    <name evidence="2" type="ORF">NU887_20475</name>
</gene>
<evidence type="ECO:0000313" key="3">
    <source>
        <dbReference type="Proteomes" id="UP001142175"/>
    </source>
</evidence>
<evidence type="ECO:0000259" key="1">
    <source>
        <dbReference type="Pfam" id="PF09603"/>
    </source>
</evidence>
<name>A0A9X2P6U8_9BACT</name>
<dbReference type="AlphaFoldDB" id="A0A9X2P6U8"/>
<dbReference type="RefSeq" id="WP_258425259.1">
    <property type="nucleotide sequence ID" value="NZ_JANAEZ010000003.1"/>
</dbReference>
<sequence>MKTSFRILISIFSILLLLGCREEEEVPVYNPIIVEDYVTAFDLVKVYAPGLGKSEQIFKGYFSEIIQVTLGRSGEDSLVFIMPELPMGRAELKVEINGKPRIWKFDLGIYFPPASESVFDGLIRNSEALLSEMQAFESLEGFSQDYLKWINQLKMEYSQLNEKEKKDFEGVMTKPFNKFWLNFLKDSPSKLKVPACEDYPIIDFLGRINFIENLFSSPFSPRGFEYLARYTELPDSKFYRSIKTGIGLSFWYQIGLIEALATKNLTCPILRNLVFKIPGDQPGSFVEQPTLIFESGEMNEVYAFGEFQKPNMIGLNSFFEDQFRVKVESFKTLKKSTSKILVMLDDRADLPIMDDEPLYIIPATAPLEQIPFPSSFPMTVQIFDNPEIRFIGYVFEEGKLKMELESLTGLEQDFVLNMNSLGFEKNVPAKLKVFCPMLAQVVLDEGKIQMDIQYGTTPYQITWSNGLTGTGPFDFAPGAYTVQVLDFNGCEEAIDFEMPEFSTVTDIDGNEYKTVKIGNQWWMAENLRTTRKNDGSPITKVSAPSEWVGNPDLSVYSVLETKPGNDQKYGNVYNGKAVCCEICPTGWAIPEGEDWAQLQDFLGPRHATKMKTYQDWENNVVKGSNISGFSAQPTGYIEWTGMYEGEGSVTYFRVPTKSEPPFSHNFFLLGISLGEEIFASAENPGGLYTVRCVKD</sequence>
<dbReference type="Pfam" id="PF09603">
    <property type="entry name" value="Fib_succ_major"/>
    <property type="match status" value="1"/>
</dbReference>
<organism evidence="2 3">
    <name type="scientific">Aquiflexum gelatinilyticum</name>
    <dbReference type="NCBI Taxonomy" id="2961943"/>
    <lineage>
        <taxon>Bacteria</taxon>
        <taxon>Pseudomonadati</taxon>
        <taxon>Bacteroidota</taxon>
        <taxon>Cytophagia</taxon>
        <taxon>Cytophagales</taxon>
        <taxon>Cyclobacteriaceae</taxon>
        <taxon>Aquiflexum</taxon>
    </lineage>
</organism>
<dbReference type="NCBIfam" id="TIGR02145">
    <property type="entry name" value="Fib_succ_major"/>
    <property type="match status" value="1"/>
</dbReference>
<evidence type="ECO:0000313" key="2">
    <source>
        <dbReference type="EMBL" id="MCR9017424.1"/>
    </source>
</evidence>
<comment type="caution">
    <text evidence="2">The sequence shown here is derived from an EMBL/GenBank/DDBJ whole genome shotgun (WGS) entry which is preliminary data.</text>
</comment>
<dbReference type="Proteomes" id="UP001142175">
    <property type="component" value="Unassembled WGS sequence"/>
</dbReference>